<dbReference type="AlphaFoldDB" id="H3H5H6"/>
<evidence type="ECO:0000313" key="1">
    <source>
        <dbReference type="EnsemblProtists" id="Phyra85888"/>
    </source>
</evidence>
<dbReference type="Gene3D" id="1.25.40.20">
    <property type="entry name" value="Ankyrin repeat-containing domain"/>
    <property type="match status" value="1"/>
</dbReference>
<sequence length="372" mass="41689">MELVCVQVALPDKVKYLAHVREAVNAYLMPLTLNNAVRHGCLSVLERFQSKSCTTEAMYSALENTHYAVVKWLITAGKLASKSIIPNNALRKAAEQGRRDAVEMLAGDCSDLAIEKALQYASRKEKWDVVKALHPQCKSRCAALGEALKTAARRGREDVVEVVWKECGGKDVARALEDAAREGHWEVVKVLYEQCEPDSKEVGVALTSAIAKANWEMVQMIYPSAGEKSIVEALKLVAIQRQWAVAELLCQKIQTRKYDEALVLAERDDGRALLDLLFKGCRCYDAEKAVEEATKNANWTVIKLLADMCYQDSNNVRKAFRLAVEMDRWDVVKRLYKECSGDTVTRAMMQAAERGEWKVWNYCSNRTGAASC</sequence>
<dbReference type="VEuPathDB" id="FungiDB:KRP22_3889"/>
<organism evidence="1 2">
    <name type="scientific">Phytophthora ramorum</name>
    <name type="common">Sudden oak death agent</name>
    <dbReference type="NCBI Taxonomy" id="164328"/>
    <lineage>
        <taxon>Eukaryota</taxon>
        <taxon>Sar</taxon>
        <taxon>Stramenopiles</taxon>
        <taxon>Oomycota</taxon>
        <taxon>Peronosporomycetes</taxon>
        <taxon>Peronosporales</taxon>
        <taxon>Peronosporaceae</taxon>
        <taxon>Phytophthora</taxon>
    </lineage>
</organism>
<dbReference type="Proteomes" id="UP000005238">
    <property type="component" value="Unassembled WGS sequence"/>
</dbReference>
<dbReference type="EnsemblProtists" id="Phyra85888">
    <property type="protein sequence ID" value="Phyra85888"/>
    <property type="gene ID" value="Phyra85888"/>
</dbReference>
<dbReference type="EMBL" id="DS566339">
    <property type="status" value="NOT_ANNOTATED_CDS"/>
    <property type="molecule type" value="Genomic_DNA"/>
</dbReference>
<proteinExistence type="predicted"/>
<dbReference type="eggNOG" id="ENOG502TDA9">
    <property type="taxonomic scope" value="Eukaryota"/>
</dbReference>
<dbReference type="InterPro" id="IPR036770">
    <property type="entry name" value="Ankyrin_rpt-contain_sf"/>
</dbReference>
<evidence type="ECO:0000313" key="2">
    <source>
        <dbReference type="Proteomes" id="UP000005238"/>
    </source>
</evidence>
<dbReference type="EnsemblProtists" id="Phyra82975">
    <property type="protein sequence ID" value="Phyra82975"/>
    <property type="gene ID" value="Phyra82975"/>
</dbReference>
<dbReference type="InterPro" id="IPR052050">
    <property type="entry name" value="SecEffector_AnkRepeat"/>
</dbReference>
<dbReference type="InParanoid" id="H3H5H6"/>
<accession>H3H5H6</accession>
<dbReference type="SUPFAM" id="SSF48403">
    <property type="entry name" value="Ankyrin repeat"/>
    <property type="match status" value="1"/>
</dbReference>
<dbReference type="EMBL" id="DS566078">
    <property type="status" value="NOT_ANNOTATED_CDS"/>
    <property type="molecule type" value="Genomic_DNA"/>
</dbReference>
<keyword evidence="2" id="KW-1185">Reference proteome</keyword>
<dbReference type="HOGENOM" id="CLU_744899_0_0_1"/>
<dbReference type="PANTHER" id="PTHR46586:SF3">
    <property type="entry name" value="ANKYRIN REPEAT-CONTAINING PROTEIN"/>
    <property type="match status" value="1"/>
</dbReference>
<dbReference type="VEuPathDB" id="FungiDB:KRP23_12886"/>
<reference evidence="2" key="1">
    <citation type="journal article" date="2006" name="Science">
        <title>Phytophthora genome sequences uncover evolutionary origins and mechanisms of pathogenesis.</title>
        <authorList>
            <person name="Tyler B.M."/>
            <person name="Tripathy S."/>
            <person name="Zhang X."/>
            <person name="Dehal P."/>
            <person name="Jiang R.H."/>
            <person name="Aerts A."/>
            <person name="Arredondo F.D."/>
            <person name="Baxter L."/>
            <person name="Bensasson D."/>
            <person name="Beynon J.L."/>
            <person name="Chapman J."/>
            <person name="Damasceno C.M."/>
            <person name="Dorrance A.E."/>
            <person name="Dou D."/>
            <person name="Dickerman A.W."/>
            <person name="Dubchak I.L."/>
            <person name="Garbelotto M."/>
            <person name="Gijzen M."/>
            <person name="Gordon S.G."/>
            <person name="Govers F."/>
            <person name="Grunwald N.J."/>
            <person name="Huang W."/>
            <person name="Ivors K.L."/>
            <person name="Jones R.W."/>
            <person name="Kamoun S."/>
            <person name="Krampis K."/>
            <person name="Lamour K.H."/>
            <person name="Lee M.K."/>
            <person name="McDonald W.H."/>
            <person name="Medina M."/>
            <person name="Meijer H.J."/>
            <person name="Nordberg E.K."/>
            <person name="Maclean D.J."/>
            <person name="Ospina-Giraldo M.D."/>
            <person name="Morris P.F."/>
            <person name="Phuntumart V."/>
            <person name="Putnam N.H."/>
            <person name="Rash S."/>
            <person name="Rose J.K."/>
            <person name="Sakihama Y."/>
            <person name="Salamov A.A."/>
            <person name="Savidor A."/>
            <person name="Scheuring C.F."/>
            <person name="Smith B.M."/>
            <person name="Sobral B.W."/>
            <person name="Terry A."/>
            <person name="Torto-Alalibo T.A."/>
            <person name="Win J."/>
            <person name="Xu Z."/>
            <person name="Zhang H."/>
            <person name="Grigoriev I.V."/>
            <person name="Rokhsar D.S."/>
            <person name="Boore J.L."/>
        </authorList>
    </citation>
    <scope>NUCLEOTIDE SEQUENCE [LARGE SCALE GENOMIC DNA]</scope>
    <source>
        <strain evidence="2">Pr102</strain>
    </source>
</reference>
<dbReference type="STRING" id="164328.H3H5H6"/>
<name>H3H5H6_PHYRM</name>
<dbReference type="VEuPathDB" id="FungiDB:KRP22_3890"/>
<protein>
    <submittedName>
        <fullName evidence="1">Uncharacterized protein</fullName>
    </submittedName>
</protein>
<dbReference type="OMA" id="HENWAAI"/>
<reference evidence="1" key="2">
    <citation type="submission" date="2015-06" db="UniProtKB">
        <authorList>
            <consortium name="EnsemblProtists"/>
        </authorList>
    </citation>
    <scope>IDENTIFICATION</scope>
    <source>
        <strain evidence="1">Pr102</strain>
    </source>
</reference>
<dbReference type="PANTHER" id="PTHR46586">
    <property type="entry name" value="ANKYRIN REPEAT-CONTAINING PROTEIN"/>
    <property type="match status" value="1"/>
</dbReference>